<organism evidence="8">
    <name type="scientific">Buchnera aphidicola</name>
    <name type="common">Anoecia corni</name>
    <dbReference type="NCBI Taxonomy" id="2994477"/>
    <lineage>
        <taxon>Bacteria</taxon>
        <taxon>Pseudomonadati</taxon>
        <taxon>Pseudomonadota</taxon>
        <taxon>Gammaproteobacteria</taxon>
        <taxon>Enterobacterales</taxon>
        <taxon>Erwiniaceae</taxon>
        <taxon>Buchnera</taxon>
    </lineage>
</organism>
<evidence type="ECO:0000256" key="6">
    <source>
        <dbReference type="SAM" id="Phobius"/>
    </source>
</evidence>
<feature type="transmembrane region" description="Helical" evidence="6">
    <location>
        <begin position="123"/>
        <end position="144"/>
    </location>
</feature>
<gene>
    <name evidence="8" type="ORF">BUANCORI2928_221</name>
</gene>
<dbReference type="PANTHER" id="PTHR32322:SF14">
    <property type="entry name" value="PROTEIN PAGO"/>
    <property type="match status" value="1"/>
</dbReference>
<evidence type="ECO:0000313" key="8">
    <source>
        <dbReference type="EMBL" id="CAL4042962.1"/>
    </source>
</evidence>
<keyword evidence="4 6" id="KW-1133">Transmembrane helix</keyword>
<feature type="transmembrane region" description="Helical" evidence="6">
    <location>
        <begin position="96"/>
        <end position="116"/>
    </location>
</feature>
<feature type="transmembrane region" description="Helical" evidence="6">
    <location>
        <begin position="243"/>
        <end position="262"/>
    </location>
</feature>
<keyword evidence="3 6" id="KW-0812">Transmembrane</keyword>
<feature type="transmembrane region" description="Helical" evidence="6">
    <location>
        <begin position="68"/>
        <end position="90"/>
    </location>
</feature>
<feature type="transmembrane region" description="Helical" evidence="6">
    <location>
        <begin position="35"/>
        <end position="56"/>
    </location>
</feature>
<dbReference type="EMBL" id="OZ060371">
    <property type="protein sequence ID" value="CAL4042962.1"/>
    <property type="molecule type" value="Genomic_DNA"/>
</dbReference>
<dbReference type="InterPro" id="IPR050638">
    <property type="entry name" value="AA-Vitamin_Transporters"/>
</dbReference>
<feature type="transmembrane region" description="Helical" evidence="6">
    <location>
        <begin position="214"/>
        <end position="236"/>
    </location>
</feature>
<keyword evidence="5 6" id="KW-0472">Membrane</keyword>
<sequence length="305" mass="35066">MLKRVMIVLLFITVSFTLGTTWIAMKIIVSTIPPIFATGMRFLLVSPLLIGLSVFNKAPFLFPKEQRWFQLVITLFYFSIPFSLMLYGGIYVNAGLAALIFSIMPVMVLVMSMIFLKETVKDVQIIGLFISILSFFAVLFYEILYGKKDSIYGIIAIILSLISHSIVYVQCKKNYNNLSVLTFNTIPSLLTGILLTSISLFYEKPIIYNFSYSSILALWYLSNFSGFFGVLSYFYLQKQVSSFFSSIIFVIFPIIALIIEYYMYNVLFATQELYSIITLMLGIVLVFIPRNIIRNRRINFIYNDK</sequence>
<proteinExistence type="predicted"/>
<feature type="transmembrane region" description="Helical" evidence="6">
    <location>
        <begin position="150"/>
        <end position="169"/>
    </location>
</feature>
<dbReference type="GO" id="GO:0016020">
    <property type="term" value="C:membrane"/>
    <property type="evidence" value="ECO:0007669"/>
    <property type="project" value="UniProtKB-SubCell"/>
</dbReference>
<evidence type="ECO:0000256" key="2">
    <source>
        <dbReference type="ARBA" id="ARBA00022475"/>
    </source>
</evidence>
<dbReference type="PANTHER" id="PTHR32322">
    <property type="entry name" value="INNER MEMBRANE TRANSPORTER"/>
    <property type="match status" value="1"/>
</dbReference>
<name>A0AAT9IGG0_9GAMM</name>
<evidence type="ECO:0000256" key="1">
    <source>
        <dbReference type="ARBA" id="ARBA00004651"/>
    </source>
</evidence>
<comment type="subcellular location">
    <subcellularLocation>
        <location evidence="1">Cell membrane</location>
        <topology evidence="1">Multi-pass membrane protein</topology>
    </subcellularLocation>
</comment>
<accession>A0AAT9IGG0</accession>
<evidence type="ECO:0000256" key="5">
    <source>
        <dbReference type="ARBA" id="ARBA00023136"/>
    </source>
</evidence>
<reference evidence="8" key="1">
    <citation type="submission" date="2024-06" db="EMBL/GenBank/DDBJ databases">
        <authorList>
            <person name="Manzano-Marin A."/>
            <person name="Manzano-Marin A."/>
            <person name="Alejandro Manzano Marin A."/>
        </authorList>
    </citation>
    <scope>NUCLEOTIDE SEQUENCE</scope>
    <source>
        <strain evidence="8">Ancorni-2928</strain>
    </source>
</reference>
<protein>
    <submittedName>
        <fullName evidence="8">EamA-like transporter family protein</fullName>
    </submittedName>
</protein>
<dbReference type="SUPFAM" id="SSF103481">
    <property type="entry name" value="Multidrug resistance efflux transporter EmrE"/>
    <property type="match status" value="2"/>
</dbReference>
<dbReference type="Pfam" id="PF00892">
    <property type="entry name" value="EamA"/>
    <property type="match status" value="2"/>
</dbReference>
<feature type="domain" description="EamA" evidence="7">
    <location>
        <begin position="7"/>
        <end position="139"/>
    </location>
</feature>
<dbReference type="InterPro" id="IPR037185">
    <property type="entry name" value="EmrE-like"/>
</dbReference>
<evidence type="ECO:0000259" key="7">
    <source>
        <dbReference type="Pfam" id="PF00892"/>
    </source>
</evidence>
<feature type="transmembrane region" description="Helical" evidence="6">
    <location>
        <begin position="181"/>
        <end position="202"/>
    </location>
</feature>
<evidence type="ECO:0000256" key="3">
    <source>
        <dbReference type="ARBA" id="ARBA00022692"/>
    </source>
</evidence>
<keyword evidence="2" id="KW-1003">Cell membrane</keyword>
<feature type="domain" description="EamA" evidence="7">
    <location>
        <begin position="152"/>
        <end position="287"/>
    </location>
</feature>
<dbReference type="RefSeq" id="WP_367681185.1">
    <property type="nucleotide sequence ID" value="NZ_OZ060371.1"/>
</dbReference>
<dbReference type="AlphaFoldDB" id="A0AAT9IGG0"/>
<feature type="transmembrane region" description="Helical" evidence="6">
    <location>
        <begin position="7"/>
        <end position="29"/>
    </location>
</feature>
<evidence type="ECO:0000256" key="4">
    <source>
        <dbReference type="ARBA" id="ARBA00022989"/>
    </source>
</evidence>
<feature type="transmembrane region" description="Helical" evidence="6">
    <location>
        <begin position="274"/>
        <end position="293"/>
    </location>
</feature>
<dbReference type="InterPro" id="IPR000620">
    <property type="entry name" value="EamA_dom"/>
</dbReference>